<dbReference type="AlphaFoldDB" id="E0NT20"/>
<feature type="transmembrane region" description="Helical" evidence="1">
    <location>
        <begin position="63"/>
        <end position="86"/>
    </location>
</feature>
<evidence type="ECO:0000313" key="3">
    <source>
        <dbReference type="EMBL" id="EFM01759.1"/>
    </source>
</evidence>
<dbReference type="InterPro" id="IPR036938">
    <property type="entry name" value="PAP2/HPO_sf"/>
</dbReference>
<dbReference type="Pfam" id="PF01569">
    <property type="entry name" value="PAP2"/>
    <property type="match status" value="1"/>
</dbReference>
<dbReference type="eggNOG" id="COG0671">
    <property type="taxonomic scope" value="Bacteria"/>
</dbReference>
<dbReference type="PANTHER" id="PTHR14969">
    <property type="entry name" value="SPHINGOSINE-1-PHOSPHATE PHOSPHOHYDROLASE"/>
    <property type="match status" value="1"/>
</dbReference>
<name>E0NT20_9BACT</name>
<feature type="transmembrane region" description="Helical" evidence="1">
    <location>
        <begin position="202"/>
        <end position="221"/>
    </location>
</feature>
<dbReference type="EMBL" id="AEEI01000043">
    <property type="protein sequence ID" value="EFM01759.1"/>
    <property type="molecule type" value="Genomic_DNA"/>
</dbReference>
<sequence length="228" mass="26577">MESLFLTLLGELIKWDTFVLLHINQVHSTFWDEFMYIYSAKFVWVPLYMSFFYVLVRTFSWRVALGCLLTAIAIIALSDQICSTLIRPYVGRLRPSNLDNPISHMVHVVNDYRGGEYGFPSAHAANGWGFTCFVAYIYRRHWLTFFTVLWSLLMCWTRVYLGVHYPGDLLVGALLGFVCATVVYKVFLLLTKHQHPDDVRHVYLPVIVGLLTIFCIFVYSLCDYMQWI</sequence>
<dbReference type="Gene3D" id="1.20.144.10">
    <property type="entry name" value="Phosphatidic acid phosphatase type 2/haloperoxidase"/>
    <property type="match status" value="1"/>
</dbReference>
<feature type="transmembrane region" description="Helical" evidence="1">
    <location>
        <begin position="35"/>
        <end position="56"/>
    </location>
</feature>
<keyword evidence="1" id="KW-1133">Transmembrane helix</keyword>
<dbReference type="PANTHER" id="PTHR14969:SF13">
    <property type="entry name" value="AT30094P"/>
    <property type="match status" value="1"/>
</dbReference>
<dbReference type="RefSeq" id="WP_006949267.1">
    <property type="nucleotide sequence ID" value="NZ_GL397214.1"/>
</dbReference>
<dbReference type="SUPFAM" id="SSF48317">
    <property type="entry name" value="Acid phosphatase/Vanadium-dependent haloperoxidase"/>
    <property type="match status" value="1"/>
</dbReference>
<feature type="domain" description="Phosphatidic acid phosphatase type 2/haloperoxidase" evidence="2">
    <location>
        <begin position="67"/>
        <end position="184"/>
    </location>
</feature>
<dbReference type="Proteomes" id="UP000004394">
    <property type="component" value="Unassembled WGS sequence"/>
</dbReference>
<feature type="transmembrane region" description="Helical" evidence="1">
    <location>
        <begin position="169"/>
        <end position="190"/>
    </location>
</feature>
<dbReference type="SMART" id="SM00014">
    <property type="entry name" value="acidPPc"/>
    <property type="match status" value="1"/>
</dbReference>
<keyword evidence="4" id="KW-1185">Reference proteome</keyword>
<feature type="transmembrane region" description="Helical" evidence="1">
    <location>
        <begin position="145"/>
        <end position="163"/>
    </location>
</feature>
<protein>
    <submittedName>
        <fullName evidence="3">PAP2 family protein</fullName>
    </submittedName>
</protein>
<keyword evidence="1" id="KW-0812">Transmembrane</keyword>
<dbReference type="HOGENOM" id="CLU_072573_10_0_10"/>
<evidence type="ECO:0000313" key="4">
    <source>
        <dbReference type="Proteomes" id="UP000004394"/>
    </source>
</evidence>
<comment type="caution">
    <text evidence="3">The sequence shown here is derived from an EMBL/GenBank/DDBJ whole genome shotgun (WGS) entry which is preliminary data.</text>
</comment>
<gene>
    <name evidence="3" type="primary">ybjG</name>
    <name evidence="3" type="ORF">HMPREF0658_1247</name>
</gene>
<evidence type="ECO:0000256" key="1">
    <source>
        <dbReference type="SAM" id="Phobius"/>
    </source>
</evidence>
<accession>E0NT20</accession>
<dbReference type="InterPro" id="IPR000326">
    <property type="entry name" value="PAP2/HPO"/>
</dbReference>
<evidence type="ECO:0000259" key="2">
    <source>
        <dbReference type="SMART" id="SM00014"/>
    </source>
</evidence>
<reference evidence="3" key="1">
    <citation type="submission" date="2010-07" db="EMBL/GenBank/DDBJ databases">
        <authorList>
            <person name="Muzny D."/>
            <person name="Qin X."/>
            <person name="Deng J."/>
            <person name="Jiang H."/>
            <person name="Liu Y."/>
            <person name="Qu J."/>
            <person name="Song X.-Z."/>
            <person name="Zhang L."/>
            <person name="Thornton R."/>
            <person name="Coyle M."/>
            <person name="Francisco L."/>
            <person name="Jackson L."/>
            <person name="Javaid M."/>
            <person name="Korchina V."/>
            <person name="Kovar C."/>
            <person name="Mata R."/>
            <person name="Mathew T."/>
            <person name="Ngo R."/>
            <person name="Nguyen L."/>
            <person name="Nguyen N."/>
            <person name="Okwuonu G."/>
            <person name="Ongeri F."/>
            <person name="Pham C."/>
            <person name="Simmons D."/>
            <person name="Wilczek-Boney K."/>
            <person name="Hale W."/>
            <person name="Jakkamsetti A."/>
            <person name="Pham P."/>
            <person name="Ruth R."/>
            <person name="San Lucas F."/>
            <person name="Warren J."/>
            <person name="Zhang J."/>
            <person name="Zhao Z."/>
            <person name="Zhou C."/>
            <person name="Zhu D."/>
            <person name="Lee S."/>
            <person name="Bess C."/>
            <person name="Blankenburg K."/>
            <person name="Forbes L."/>
            <person name="Fu Q."/>
            <person name="Gubbala S."/>
            <person name="Hirani K."/>
            <person name="Jayaseelan J.C."/>
            <person name="Lara F."/>
            <person name="Munidasa M."/>
            <person name="Palculict T."/>
            <person name="Patil S."/>
            <person name="Pu L.-L."/>
            <person name="Saada N."/>
            <person name="Tang L."/>
            <person name="Weissenberger G."/>
            <person name="Zhu Y."/>
            <person name="Hemphill L."/>
            <person name="Shang Y."/>
            <person name="Youmans B."/>
            <person name="Ayvaz T."/>
            <person name="Ross M."/>
            <person name="Santibanez J."/>
            <person name="Aqrawi P."/>
            <person name="Gross S."/>
            <person name="Joshi V."/>
            <person name="Fowler G."/>
            <person name="Nazareth L."/>
            <person name="Reid J."/>
            <person name="Worley K."/>
            <person name="Petrosino J."/>
            <person name="Highlander S."/>
            <person name="Gibbs R."/>
        </authorList>
    </citation>
    <scope>NUCLEOTIDE SEQUENCE [LARGE SCALE GENOMIC DNA]</scope>
    <source>
        <strain evidence="3">DSM 16973</strain>
    </source>
</reference>
<dbReference type="STRING" id="862515.HMPREF0658_1247"/>
<proteinExistence type="predicted"/>
<keyword evidence="1" id="KW-0472">Membrane</keyword>
<organism evidence="3 4">
    <name type="scientific">Hoylesella marshii DSM 16973 = JCM 13450</name>
    <dbReference type="NCBI Taxonomy" id="862515"/>
    <lineage>
        <taxon>Bacteria</taxon>
        <taxon>Pseudomonadati</taxon>
        <taxon>Bacteroidota</taxon>
        <taxon>Bacteroidia</taxon>
        <taxon>Bacteroidales</taxon>
        <taxon>Prevotellaceae</taxon>
        <taxon>Hoylesella</taxon>
    </lineage>
</organism>